<keyword evidence="3" id="KW-1185">Reference proteome</keyword>
<evidence type="ECO:0000313" key="3">
    <source>
        <dbReference type="Proteomes" id="UP001444661"/>
    </source>
</evidence>
<organism evidence="2 3">
    <name type="scientific">Apiospora rasikravindrae</name>
    <dbReference type="NCBI Taxonomy" id="990691"/>
    <lineage>
        <taxon>Eukaryota</taxon>
        <taxon>Fungi</taxon>
        <taxon>Dikarya</taxon>
        <taxon>Ascomycota</taxon>
        <taxon>Pezizomycotina</taxon>
        <taxon>Sordariomycetes</taxon>
        <taxon>Xylariomycetidae</taxon>
        <taxon>Amphisphaeriales</taxon>
        <taxon>Apiosporaceae</taxon>
        <taxon>Apiospora</taxon>
    </lineage>
</organism>
<feature type="compositionally biased region" description="Polar residues" evidence="1">
    <location>
        <begin position="22"/>
        <end position="71"/>
    </location>
</feature>
<sequence>MELVDSALDDVHKRAEAVRGNSGVNGAVATQQQQQTDSPFGSTGTAHTWNSTSTAVSLPNQGAINNSNAVLSPTDREDGEIIEEEPGTKATGPSSKEAATGRGGQDKTWEAFVATELEKMDRRRALKKSAEK</sequence>
<dbReference type="Proteomes" id="UP001444661">
    <property type="component" value="Unassembled WGS sequence"/>
</dbReference>
<comment type="caution">
    <text evidence="2">The sequence shown here is derived from an EMBL/GenBank/DDBJ whole genome shotgun (WGS) entry which is preliminary data.</text>
</comment>
<accession>A0ABR1SMM2</accession>
<dbReference type="EMBL" id="JAQQWK010000009">
    <property type="protein sequence ID" value="KAK8035582.1"/>
    <property type="molecule type" value="Genomic_DNA"/>
</dbReference>
<feature type="region of interest" description="Disordered" evidence="1">
    <location>
        <begin position="1"/>
        <end position="108"/>
    </location>
</feature>
<gene>
    <name evidence="2" type="ORF">PG993_010577</name>
</gene>
<protein>
    <submittedName>
        <fullName evidence="2">Uncharacterized protein</fullName>
    </submittedName>
</protein>
<evidence type="ECO:0000313" key="2">
    <source>
        <dbReference type="EMBL" id="KAK8035582.1"/>
    </source>
</evidence>
<name>A0ABR1SMM2_9PEZI</name>
<proteinExistence type="predicted"/>
<evidence type="ECO:0000256" key="1">
    <source>
        <dbReference type="SAM" id="MobiDB-lite"/>
    </source>
</evidence>
<reference evidence="2 3" key="1">
    <citation type="submission" date="2023-01" db="EMBL/GenBank/DDBJ databases">
        <title>Analysis of 21 Apiospora genomes using comparative genomics revels a genus with tremendous synthesis potential of carbohydrate active enzymes and secondary metabolites.</title>
        <authorList>
            <person name="Sorensen T."/>
        </authorList>
    </citation>
    <scope>NUCLEOTIDE SEQUENCE [LARGE SCALE GENOMIC DNA]</scope>
    <source>
        <strain evidence="2 3">CBS 33761</strain>
    </source>
</reference>